<dbReference type="Pfam" id="PF07394">
    <property type="entry name" value="DUF1501"/>
    <property type="match status" value="1"/>
</dbReference>
<protein>
    <submittedName>
        <fullName evidence="1">DUF1501 domain-containing protein</fullName>
    </submittedName>
</protein>
<evidence type="ECO:0000313" key="1">
    <source>
        <dbReference type="EMBL" id="GAA5135008.1"/>
    </source>
</evidence>
<dbReference type="PANTHER" id="PTHR43737:SF1">
    <property type="entry name" value="DUF1501 DOMAIN-CONTAINING PROTEIN"/>
    <property type="match status" value="1"/>
</dbReference>
<dbReference type="SUPFAM" id="SSF53649">
    <property type="entry name" value="Alkaline phosphatase-like"/>
    <property type="match status" value="1"/>
</dbReference>
<dbReference type="Gene3D" id="3.40.720.10">
    <property type="entry name" value="Alkaline Phosphatase, subunit A"/>
    <property type="match status" value="1"/>
</dbReference>
<gene>
    <name evidence="1" type="ORF">GCM10023213_07560</name>
</gene>
<dbReference type="EMBL" id="BAABIA010000002">
    <property type="protein sequence ID" value="GAA5135008.1"/>
    <property type="molecule type" value="Genomic_DNA"/>
</dbReference>
<evidence type="ECO:0000313" key="2">
    <source>
        <dbReference type="Proteomes" id="UP001499852"/>
    </source>
</evidence>
<comment type="caution">
    <text evidence="1">The sequence shown here is derived from an EMBL/GenBank/DDBJ whole genome shotgun (WGS) entry which is preliminary data.</text>
</comment>
<organism evidence="1 2">
    <name type="scientific">Prosthecobacter algae</name>
    <dbReference type="NCBI Taxonomy" id="1144682"/>
    <lineage>
        <taxon>Bacteria</taxon>
        <taxon>Pseudomonadati</taxon>
        <taxon>Verrucomicrobiota</taxon>
        <taxon>Verrucomicrobiia</taxon>
        <taxon>Verrucomicrobiales</taxon>
        <taxon>Verrucomicrobiaceae</taxon>
        <taxon>Prosthecobacter</taxon>
    </lineage>
</organism>
<proteinExistence type="predicted"/>
<name>A0ABP9P1M6_9BACT</name>
<reference evidence="2" key="1">
    <citation type="journal article" date="2019" name="Int. J. Syst. Evol. Microbiol.">
        <title>The Global Catalogue of Microorganisms (GCM) 10K type strain sequencing project: providing services to taxonomists for standard genome sequencing and annotation.</title>
        <authorList>
            <consortium name="The Broad Institute Genomics Platform"/>
            <consortium name="The Broad Institute Genome Sequencing Center for Infectious Disease"/>
            <person name="Wu L."/>
            <person name="Ma J."/>
        </authorList>
    </citation>
    <scope>NUCLEOTIDE SEQUENCE [LARGE SCALE GENOMIC DNA]</scope>
    <source>
        <strain evidence="2">JCM 18053</strain>
    </source>
</reference>
<dbReference type="InterPro" id="IPR017850">
    <property type="entry name" value="Alkaline_phosphatase_core_sf"/>
</dbReference>
<accession>A0ABP9P1M6</accession>
<dbReference type="Proteomes" id="UP001499852">
    <property type="component" value="Unassembled WGS sequence"/>
</dbReference>
<dbReference type="InterPro" id="IPR010869">
    <property type="entry name" value="DUF1501"/>
</dbReference>
<sequence length="440" mass="48364">MAFSQLLGSESLPVQRSHFPAKAKRVIWLFMHGGPSHVDLLDPKPELIKHAGKPLPESFGAVETRRKVAQNPLLGPVKPFRPRGQSGIEISDFLPHMAELADEMCVIRSCHGDSVNHPQSVYQMNTGSILMGKPSLGSWVAYGLGSENQNMPSFVVMPDPGGGLKGGPPAWGNGFLPATYQGITMRPGANPILHLQSASERSPARQRATLDLVNQFNAMHQAQRGADSHLEARIRAYELAFRMQSDAPEAVDISEESAATQTLYGLDDPTTKEFGTRCLLARRMIERGVRFVQLYSGDTNGWDAHEDVLKNHTEYCARTDKPVAGLIRDLKQRGLLEDTLVIWGGEFGRMPMSEKGVGRDHNPWGYSTVFFGAGVKHGHVHGATDDVGLRAVQDKVHVHDLHATILHLLGMDHESLTYRHNGRDERLTDVAGHVVKGILT</sequence>
<keyword evidence="2" id="KW-1185">Reference proteome</keyword>
<dbReference type="PANTHER" id="PTHR43737">
    <property type="entry name" value="BLL7424 PROTEIN"/>
    <property type="match status" value="1"/>
</dbReference>